<keyword evidence="2" id="KW-1133">Transmembrane helix</keyword>
<name>A0A922S8U5_SPOEX</name>
<comment type="caution">
    <text evidence="3">The sequence shown here is derived from an EMBL/GenBank/DDBJ whole genome shotgun (WGS) entry which is preliminary data.</text>
</comment>
<proteinExistence type="predicted"/>
<dbReference type="AlphaFoldDB" id="A0A922S8U5"/>
<feature type="transmembrane region" description="Helical" evidence="2">
    <location>
        <begin position="21"/>
        <end position="39"/>
    </location>
</feature>
<dbReference type="EMBL" id="JACEFF010000906">
    <property type="protein sequence ID" value="KAH9628564.1"/>
    <property type="molecule type" value="Genomic_DNA"/>
</dbReference>
<feature type="transmembrane region" description="Helical" evidence="2">
    <location>
        <begin position="90"/>
        <end position="112"/>
    </location>
</feature>
<dbReference type="Proteomes" id="UP000814243">
    <property type="component" value="Unassembled WGS sequence"/>
</dbReference>
<gene>
    <name evidence="3" type="ORF">HF086_010298</name>
</gene>
<evidence type="ECO:0000256" key="2">
    <source>
        <dbReference type="SAM" id="Phobius"/>
    </source>
</evidence>
<evidence type="ECO:0000256" key="1">
    <source>
        <dbReference type="SAM" id="MobiDB-lite"/>
    </source>
</evidence>
<keyword evidence="2" id="KW-0812">Transmembrane</keyword>
<sequence length="191" mass="21502">MNCLKLLPRLKQCCCCIQLKIGCIIIAILQIIFIVESFINSGGNAEFSRCYTSETITRLISYISLLISVALIAAIAYFFYGIFKGLPEPVLWFMNILIVVLLYHIFLSFILFTSTKSASDCSPAYVLATITLVATLLQFYFIIVLASYYLELQMLQSAASTEEEPHLDSVSSKEKINRHVSISINEDDNKK</sequence>
<keyword evidence="2" id="KW-0472">Membrane</keyword>
<organism evidence="3 4">
    <name type="scientific">Spodoptera exigua</name>
    <name type="common">Beet armyworm</name>
    <name type="synonym">Noctua fulgens</name>
    <dbReference type="NCBI Taxonomy" id="7107"/>
    <lineage>
        <taxon>Eukaryota</taxon>
        <taxon>Metazoa</taxon>
        <taxon>Ecdysozoa</taxon>
        <taxon>Arthropoda</taxon>
        <taxon>Hexapoda</taxon>
        <taxon>Insecta</taxon>
        <taxon>Pterygota</taxon>
        <taxon>Neoptera</taxon>
        <taxon>Endopterygota</taxon>
        <taxon>Lepidoptera</taxon>
        <taxon>Glossata</taxon>
        <taxon>Ditrysia</taxon>
        <taxon>Noctuoidea</taxon>
        <taxon>Noctuidae</taxon>
        <taxon>Amphipyrinae</taxon>
        <taxon>Spodoptera</taxon>
    </lineage>
</organism>
<feature type="transmembrane region" description="Helical" evidence="2">
    <location>
        <begin position="124"/>
        <end position="150"/>
    </location>
</feature>
<evidence type="ECO:0000313" key="3">
    <source>
        <dbReference type="EMBL" id="KAH9628564.1"/>
    </source>
</evidence>
<feature type="compositionally biased region" description="Basic and acidic residues" evidence="1">
    <location>
        <begin position="166"/>
        <end position="177"/>
    </location>
</feature>
<feature type="transmembrane region" description="Helical" evidence="2">
    <location>
        <begin position="59"/>
        <end position="83"/>
    </location>
</feature>
<evidence type="ECO:0000313" key="4">
    <source>
        <dbReference type="Proteomes" id="UP000814243"/>
    </source>
</evidence>
<accession>A0A922S8U5</accession>
<protein>
    <submittedName>
        <fullName evidence="3">Uncharacterized protein</fullName>
    </submittedName>
</protein>
<reference evidence="3" key="1">
    <citation type="journal article" date="2021" name="G3 (Bethesda)">
        <title>Genome and transcriptome analysis of the beet armyworm Spodoptera exigua reveals targets for pest control. .</title>
        <authorList>
            <person name="Simon S."/>
            <person name="Breeschoten T."/>
            <person name="Jansen H.J."/>
            <person name="Dirks R.P."/>
            <person name="Schranz M.E."/>
            <person name="Ros V.I.D."/>
        </authorList>
    </citation>
    <scope>NUCLEOTIDE SEQUENCE</scope>
    <source>
        <strain evidence="3">TB_SE_WUR_2020</strain>
    </source>
</reference>
<feature type="region of interest" description="Disordered" evidence="1">
    <location>
        <begin position="166"/>
        <end position="191"/>
    </location>
</feature>